<evidence type="ECO:0000313" key="4">
    <source>
        <dbReference type="EMBL" id="MFC4308767.1"/>
    </source>
</evidence>
<protein>
    <submittedName>
        <fullName evidence="4">Rhamnogalacturonan acetylesterase</fullName>
    </submittedName>
</protein>
<evidence type="ECO:0000256" key="1">
    <source>
        <dbReference type="ARBA" id="ARBA00008668"/>
    </source>
</evidence>
<dbReference type="SUPFAM" id="SSF52266">
    <property type="entry name" value="SGNH hydrolase"/>
    <property type="match status" value="1"/>
</dbReference>
<keyword evidence="5" id="KW-1185">Reference proteome</keyword>
<dbReference type="Pfam" id="PF13472">
    <property type="entry name" value="Lipase_GDSL_2"/>
    <property type="match status" value="1"/>
</dbReference>
<organism evidence="4 5">
    <name type="scientific">Steroidobacter flavus</name>
    <dbReference type="NCBI Taxonomy" id="1842136"/>
    <lineage>
        <taxon>Bacteria</taxon>
        <taxon>Pseudomonadati</taxon>
        <taxon>Pseudomonadota</taxon>
        <taxon>Gammaproteobacteria</taxon>
        <taxon>Steroidobacterales</taxon>
        <taxon>Steroidobacteraceae</taxon>
        <taxon>Steroidobacter</taxon>
    </lineage>
</organism>
<name>A0ABV8SMS4_9GAMM</name>
<dbReference type="EMBL" id="JBHSDU010000003">
    <property type="protein sequence ID" value="MFC4308767.1"/>
    <property type="molecule type" value="Genomic_DNA"/>
</dbReference>
<comment type="caution">
    <text evidence="4">The sequence shown here is derived from an EMBL/GenBank/DDBJ whole genome shotgun (WGS) entry which is preliminary data.</text>
</comment>
<dbReference type="InterPro" id="IPR036514">
    <property type="entry name" value="SGNH_hydro_sf"/>
</dbReference>
<dbReference type="CDD" id="cd01821">
    <property type="entry name" value="Rhamnogalacturan_acetylesterase_like"/>
    <property type="match status" value="1"/>
</dbReference>
<sequence length="281" mass="29350">MAVFACSLAGGTARADTPTPSPAATPIRASKIILIGDSTVAVQGGWGSSFCAEHVTSFAACLNLARGGRSSGSYIAEGSWELALNEARAPGYVATWLLIQFGHNDQPGKPGRSTDLATEFPANLRRYVTEARAVGAQPVLITPLTRRIFKDGKLENGLAPWAETIARVANEMKVPLIDLNARSTAAVQAMGSTAANEFASLPPSPAVAAAAATGTTIPATTETNDRSPPPALIDPKLPPLAQPKLSFDYTHLGRKGSDYFAAMVTAELATAVPEMRPLLIL</sequence>
<evidence type="ECO:0000259" key="3">
    <source>
        <dbReference type="Pfam" id="PF13472"/>
    </source>
</evidence>
<comment type="similarity">
    <text evidence="1">Belongs to the 'GDSL' lipolytic enzyme family.</text>
</comment>
<feature type="domain" description="SGNH hydrolase-type esterase" evidence="3">
    <location>
        <begin position="35"/>
        <end position="184"/>
    </location>
</feature>
<dbReference type="Proteomes" id="UP001595904">
    <property type="component" value="Unassembled WGS sequence"/>
</dbReference>
<evidence type="ECO:0000313" key="5">
    <source>
        <dbReference type="Proteomes" id="UP001595904"/>
    </source>
</evidence>
<dbReference type="InterPro" id="IPR037459">
    <property type="entry name" value="RhgT-like"/>
</dbReference>
<keyword evidence="2" id="KW-0378">Hydrolase</keyword>
<dbReference type="InterPro" id="IPR013830">
    <property type="entry name" value="SGNH_hydro"/>
</dbReference>
<accession>A0ABV8SMS4</accession>
<dbReference type="RefSeq" id="WP_380595850.1">
    <property type="nucleotide sequence ID" value="NZ_JBHSDU010000003.1"/>
</dbReference>
<dbReference type="PANTHER" id="PTHR43695:SF1">
    <property type="entry name" value="RHAMNOGALACTURONAN ACETYLESTERASE"/>
    <property type="match status" value="1"/>
</dbReference>
<dbReference type="PANTHER" id="PTHR43695">
    <property type="entry name" value="PUTATIVE (AFU_ORTHOLOGUE AFUA_2G17250)-RELATED"/>
    <property type="match status" value="1"/>
</dbReference>
<proteinExistence type="inferred from homology"/>
<gene>
    <name evidence="4" type="ORF">ACFPN2_06705</name>
</gene>
<reference evidence="5" key="1">
    <citation type="journal article" date="2019" name="Int. J. Syst. Evol. Microbiol.">
        <title>The Global Catalogue of Microorganisms (GCM) 10K type strain sequencing project: providing services to taxonomists for standard genome sequencing and annotation.</title>
        <authorList>
            <consortium name="The Broad Institute Genomics Platform"/>
            <consortium name="The Broad Institute Genome Sequencing Center for Infectious Disease"/>
            <person name="Wu L."/>
            <person name="Ma J."/>
        </authorList>
    </citation>
    <scope>NUCLEOTIDE SEQUENCE [LARGE SCALE GENOMIC DNA]</scope>
    <source>
        <strain evidence="5">CGMCC 1.10759</strain>
    </source>
</reference>
<dbReference type="Gene3D" id="3.40.50.1110">
    <property type="entry name" value="SGNH hydrolase"/>
    <property type="match status" value="1"/>
</dbReference>
<evidence type="ECO:0000256" key="2">
    <source>
        <dbReference type="ARBA" id="ARBA00022801"/>
    </source>
</evidence>